<dbReference type="OrthoDB" id="406838at2759"/>
<evidence type="ECO:0000256" key="19">
    <source>
        <dbReference type="PIRSR" id="PIRSR001191-2"/>
    </source>
</evidence>
<evidence type="ECO:0000256" key="12">
    <source>
        <dbReference type="ARBA" id="ARBA00023049"/>
    </source>
</evidence>
<feature type="binding site" evidence="20">
    <location>
        <position position="201"/>
    </location>
    <ligand>
        <name>Ca(2+)</name>
        <dbReference type="ChEBI" id="CHEBI:29108"/>
        <label>3</label>
    </ligand>
</feature>
<dbReference type="SUPFAM" id="SSF50923">
    <property type="entry name" value="Hemopexin-like domain"/>
    <property type="match status" value="1"/>
</dbReference>
<feature type="active site" evidence="18">
    <location>
        <position position="219"/>
    </location>
</feature>
<keyword evidence="8" id="KW-0677">Repeat</keyword>
<evidence type="ECO:0000256" key="4">
    <source>
        <dbReference type="ARBA" id="ARBA00022530"/>
    </source>
</evidence>
<dbReference type="InterPro" id="IPR018486">
    <property type="entry name" value="Hemopexin_CS"/>
</dbReference>
<evidence type="ECO:0000259" key="25">
    <source>
        <dbReference type="SMART" id="SM00235"/>
    </source>
</evidence>
<keyword evidence="13" id="KW-0177">Collagen degradation</keyword>
<dbReference type="SUPFAM" id="SSF55486">
    <property type="entry name" value="Metalloproteases ('zincins'), catalytic domain"/>
    <property type="match status" value="1"/>
</dbReference>
<dbReference type="Pfam" id="PF00045">
    <property type="entry name" value="Hemopexin"/>
    <property type="match status" value="4"/>
</dbReference>
<dbReference type="GeneID" id="109306732"/>
<feature type="binding site" evidence="20">
    <location>
        <position position="201"/>
    </location>
    <ligand>
        <name>Ca(2+)</name>
        <dbReference type="ChEBI" id="CHEBI:29108"/>
        <label>1</label>
    </ligand>
</feature>
<feature type="repeat" description="Hemopexin" evidence="23">
    <location>
        <begin position="375"/>
        <end position="423"/>
    </location>
</feature>
<feature type="binding site" evidence="19">
    <location>
        <position position="222"/>
    </location>
    <ligand>
        <name>Zn(2+)</name>
        <dbReference type="ChEBI" id="CHEBI:29105"/>
        <label>2</label>
        <note>catalytic</note>
    </ligand>
</feature>
<keyword evidence="12" id="KW-0482">Metalloprotease</keyword>
<comment type="cofactor">
    <cofactor evidence="20">
        <name>Ca(2+)</name>
        <dbReference type="ChEBI" id="CHEBI:29108"/>
    </cofactor>
    <text evidence="20">Can bind about 5 Ca(2+) ions per subunit.</text>
</comment>
<evidence type="ECO:0000256" key="5">
    <source>
        <dbReference type="ARBA" id="ARBA00022670"/>
    </source>
</evidence>
<evidence type="ECO:0000256" key="21">
    <source>
        <dbReference type="PIRSR" id="PIRSR621190-3"/>
    </source>
</evidence>
<evidence type="ECO:0000256" key="17">
    <source>
        <dbReference type="ARBA" id="ARBA00038924"/>
    </source>
</evidence>
<dbReference type="FunFam" id="2.110.10.10:FF:000002">
    <property type="entry name" value="Matrix metallopeptidase 3"/>
    <property type="match status" value="1"/>
</dbReference>
<evidence type="ECO:0000256" key="15">
    <source>
        <dbReference type="ARBA" id="ARBA00023157"/>
    </source>
</evidence>
<dbReference type="GO" id="GO:0030574">
    <property type="term" value="P:collagen catabolic process"/>
    <property type="evidence" value="ECO:0007669"/>
    <property type="project" value="UniProtKB-KW"/>
</dbReference>
<organism evidence="26 27">
    <name type="scientific">Crocodylus porosus</name>
    <name type="common">Saltwater crocodile</name>
    <name type="synonym">Estuarine crocodile</name>
    <dbReference type="NCBI Taxonomy" id="8502"/>
    <lineage>
        <taxon>Eukaryota</taxon>
        <taxon>Metazoa</taxon>
        <taxon>Chordata</taxon>
        <taxon>Craniata</taxon>
        <taxon>Vertebrata</taxon>
        <taxon>Euteleostomi</taxon>
        <taxon>Archelosauria</taxon>
        <taxon>Archosauria</taxon>
        <taxon>Crocodylia</taxon>
        <taxon>Longirostres</taxon>
        <taxon>Crocodylidae</taxon>
        <taxon>Crocodylus</taxon>
    </lineage>
</organism>
<gene>
    <name evidence="26" type="primary">LOC109306732</name>
</gene>
<dbReference type="Pfam" id="PF00413">
    <property type="entry name" value="Peptidase_M10"/>
    <property type="match status" value="1"/>
</dbReference>
<feature type="modified residue" description="Phosphotyrosine; by PKDCC" evidence="22">
    <location>
        <position position="362"/>
    </location>
</feature>
<dbReference type="Gene3D" id="2.110.10.10">
    <property type="entry name" value="Hemopexin-like domain"/>
    <property type="match status" value="1"/>
</dbReference>
<keyword evidence="9" id="KW-0378">Hydrolase</keyword>
<feature type="binding site" evidence="19">
    <location>
        <position position="218"/>
    </location>
    <ligand>
        <name>Zn(2+)</name>
        <dbReference type="ChEBI" id="CHEBI:29105"/>
        <label>2</label>
        <note>catalytic</note>
    </ligand>
</feature>
<evidence type="ECO:0000256" key="2">
    <source>
        <dbReference type="ARBA" id="ARBA00010370"/>
    </source>
</evidence>
<evidence type="ECO:0000256" key="14">
    <source>
        <dbReference type="ARBA" id="ARBA00023145"/>
    </source>
</evidence>
<keyword evidence="10 19" id="KW-0862">Zinc</keyword>
<feature type="signal peptide" evidence="24">
    <location>
        <begin position="1"/>
        <end position="21"/>
    </location>
</feature>
<dbReference type="FunFam" id="3.40.390.10:FF:000007">
    <property type="entry name" value="Collagenase 3"/>
    <property type="match status" value="1"/>
</dbReference>
<evidence type="ECO:0000256" key="3">
    <source>
        <dbReference type="ARBA" id="ARBA00022525"/>
    </source>
</evidence>
<dbReference type="GO" id="GO:0008270">
    <property type="term" value="F:zinc ion binding"/>
    <property type="evidence" value="ECO:0007669"/>
    <property type="project" value="InterPro"/>
</dbReference>
<dbReference type="GO" id="GO:0030198">
    <property type="term" value="P:extracellular matrix organization"/>
    <property type="evidence" value="ECO:0007669"/>
    <property type="project" value="TreeGrafter"/>
</dbReference>
<dbReference type="GO" id="GO:0004222">
    <property type="term" value="F:metalloendopeptidase activity"/>
    <property type="evidence" value="ECO:0007669"/>
    <property type="project" value="UniProtKB-EC"/>
</dbReference>
<dbReference type="Proteomes" id="UP000594220">
    <property type="component" value="Unplaced"/>
</dbReference>
<keyword evidence="4" id="KW-0272">Extracellular matrix</keyword>
<dbReference type="InterPro" id="IPR036375">
    <property type="entry name" value="Hemopexin-like_dom_sf"/>
</dbReference>
<feature type="disulfide bond" evidence="21">
    <location>
        <begin position="280"/>
        <end position="466"/>
    </location>
</feature>
<evidence type="ECO:0000256" key="13">
    <source>
        <dbReference type="ARBA" id="ARBA00023105"/>
    </source>
</evidence>
<feature type="binding site" evidence="20">
    <location>
        <position position="287"/>
    </location>
    <ligand>
        <name>Ca(2+)</name>
        <dbReference type="ChEBI" id="CHEBI:29108"/>
        <label>4</label>
    </ligand>
</feature>
<reference evidence="26" key="1">
    <citation type="submission" date="2025-08" db="UniProtKB">
        <authorList>
            <consortium name="Ensembl"/>
        </authorList>
    </citation>
    <scope>IDENTIFICATION</scope>
</reference>
<feature type="repeat" description="Hemopexin" evidence="23">
    <location>
        <begin position="277"/>
        <end position="326"/>
    </location>
</feature>
<dbReference type="InterPro" id="IPR018487">
    <property type="entry name" value="Hemopexin-like_repeat"/>
</dbReference>
<dbReference type="SMART" id="SM00120">
    <property type="entry name" value="HX"/>
    <property type="match status" value="4"/>
</dbReference>
<feature type="binding site" evidence="20">
    <location>
        <position position="168"/>
    </location>
    <ligand>
        <name>Zn(2+)</name>
        <dbReference type="ChEBI" id="CHEBI:29105"/>
        <label>1</label>
    </ligand>
</feature>
<evidence type="ECO:0000256" key="11">
    <source>
        <dbReference type="ARBA" id="ARBA00022837"/>
    </source>
</evidence>
<feature type="binding site" evidence="20">
    <location>
        <position position="236"/>
    </location>
    <ligand>
        <name>Zn(2+)</name>
        <dbReference type="ChEBI" id="CHEBI:29105"/>
        <label>2</label>
        <note>catalytic</note>
    </ligand>
</feature>
<feature type="chain" id="PRO_5029761292" description="interstitial collagenase" evidence="24">
    <location>
        <begin position="22"/>
        <end position="466"/>
    </location>
</feature>
<dbReference type="InterPro" id="IPR006026">
    <property type="entry name" value="Peptidase_Metallo"/>
</dbReference>
<feature type="binding site" evidence="20">
    <location>
        <position position="183"/>
    </location>
    <ligand>
        <name>Zn(2+)</name>
        <dbReference type="ChEBI" id="CHEBI:29105"/>
        <label>1</label>
    </ligand>
</feature>
<feature type="binding site" evidence="20">
    <location>
        <position position="124"/>
    </location>
    <ligand>
        <name>Ca(2+)</name>
        <dbReference type="ChEBI" id="CHEBI:29108"/>
        <label>1</label>
    </ligand>
</feature>
<protein>
    <recommendedName>
        <fullName evidence="17">interstitial collagenase</fullName>
        <ecNumber evidence="17">3.4.24.7</ecNumber>
    </recommendedName>
</protein>
<feature type="repeat" description="Hemopexin" evidence="23">
    <location>
        <begin position="327"/>
        <end position="373"/>
    </location>
</feature>
<dbReference type="Pfam" id="PF01471">
    <property type="entry name" value="PG_binding_1"/>
    <property type="match status" value="1"/>
</dbReference>
<comment type="subcellular location">
    <subcellularLocation>
        <location evidence="1">Secreted</location>
        <location evidence="1">Extracellular space</location>
        <location evidence="1">Extracellular matrix</location>
    </subcellularLocation>
</comment>
<dbReference type="PANTHER" id="PTHR10201:SF151">
    <property type="entry name" value="INTERSTITIAL COLLAGENASE"/>
    <property type="match status" value="1"/>
</dbReference>
<dbReference type="PROSITE" id="PS00024">
    <property type="entry name" value="HEMOPEXIN"/>
    <property type="match status" value="1"/>
</dbReference>
<feature type="domain" description="Peptidase metallopeptidase" evidence="25">
    <location>
        <begin position="105"/>
        <end position="264"/>
    </location>
</feature>
<keyword evidence="7 24" id="KW-0732">Signal</keyword>
<dbReference type="SUPFAM" id="SSF47090">
    <property type="entry name" value="PGBD-like"/>
    <property type="match status" value="1"/>
</dbReference>
<dbReference type="InterPro" id="IPR033739">
    <property type="entry name" value="M10A_MMP"/>
</dbReference>
<feature type="binding site" evidence="20">
    <location>
        <position position="158"/>
    </location>
    <ligand>
        <name>Ca(2+)</name>
        <dbReference type="ChEBI" id="CHEBI:29108"/>
        <label>2</label>
    </ligand>
</feature>
<dbReference type="SMART" id="SM00235">
    <property type="entry name" value="ZnMc"/>
    <property type="match status" value="1"/>
</dbReference>
<evidence type="ECO:0000256" key="18">
    <source>
        <dbReference type="PIRSR" id="PIRSR001191-1"/>
    </source>
</evidence>
<feature type="binding site" evidence="20">
    <location>
        <position position="333"/>
    </location>
    <ligand>
        <name>Ca(2+)</name>
        <dbReference type="ChEBI" id="CHEBI:29108"/>
        <label>5</label>
    </ligand>
</feature>
<keyword evidence="15 21" id="KW-1015">Disulfide bond</keyword>
<name>A0A7M4G0T1_CROPO</name>
<dbReference type="Gene3D" id="3.40.390.10">
    <property type="entry name" value="Collagenase (Catalytic Domain)"/>
    <property type="match status" value="1"/>
</dbReference>
<dbReference type="CDD" id="cd00094">
    <property type="entry name" value="HX"/>
    <property type="match status" value="1"/>
</dbReference>
<accession>A0A7M4G0T1</accession>
<sequence>MTIRKKSLPFLLLACVAFSSSAPVTPEDDTTRFAEDYLKKFYSLKTDVQPHFRGKNIGAVSETLKEMQSFFGLKVTGKLNDETIEMMKKPRCGVPDMGDYVLTEGHPKWPTNNLTYRIINYTPDMSPADVDESIKQAFEVWSNVSPVTFRRIKDGEADIMISFQYRDHGDNSPFDGPNGILAHAFQPGLRIGGDVHFDEEETWAKYNTGYSLFIVAAHELGHALGLSHSTDPGALMYPTYAYTDPKKFHLPQDDINGIQSIYGKSLKPVQPTGPSTPVTCDPNLSFDAVATLRGEMLFFKGRYFWRKHSQIPEIQMNFITLFWPTLPSGIQAAYENVEKDQIVVFKENKYWVLNGFDVARGYPKRIHQLGFPNTVKRINAAFSDNNTGKTYFFVANKYWRYDENRQSMDEGYPRSIISDFGKIGKVDAAVQHDGYIYLFHRTKQFQFDPKTKKVVSVLRSNSWFNC</sequence>
<proteinExistence type="inferred from homology"/>
<evidence type="ECO:0000256" key="8">
    <source>
        <dbReference type="ARBA" id="ARBA00022737"/>
    </source>
</evidence>
<keyword evidence="3" id="KW-0964">Secreted</keyword>
<dbReference type="InterPro" id="IPR000585">
    <property type="entry name" value="Hemopexin-like_dom"/>
</dbReference>
<dbReference type="GeneTree" id="ENSGT00940000154907"/>
<keyword evidence="5" id="KW-0645">Protease</keyword>
<comment type="similarity">
    <text evidence="2">Belongs to the peptidase M10A family.</text>
</comment>
<keyword evidence="14" id="KW-0865">Zymogen</keyword>
<evidence type="ECO:0000256" key="10">
    <source>
        <dbReference type="ARBA" id="ARBA00022833"/>
    </source>
</evidence>
<dbReference type="PRINTS" id="PR00138">
    <property type="entry name" value="MATRIXIN"/>
</dbReference>
<reference evidence="26" key="2">
    <citation type="submission" date="2025-09" db="UniProtKB">
        <authorList>
            <consortium name="Ensembl"/>
        </authorList>
    </citation>
    <scope>IDENTIFICATION</scope>
</reference>
<evidence type="ECO:0000256" key="22">
    <source>
        <dbReference type="PIRSR" id="PIRSR621190-4"/>
    </source>
</evidence>
<keyword evidence="27" id="KW-1185">Reference proteome</keyword>
<dbReference type="PIRSF" id="PIRSF001191">
    <property type="entry name" value="Peptidase_M10A_matrix"/>
    <property type="match status" value="1"/>
</dbReference>
<dbReference type="InterPro" id="IPR002477">
    <property type="entry name" value="Peptidoglycan-bd-like"/>
</dbReference>
<feature type="binding site" evidence="20">
    <location>
        <position position="176"/>
    </location>
    <ligand>
        <name>Ca(2+)</name>
        <dbReference type="ChEBI" id="CHEBI:29108"/>
        <label>3</label>
    </ligand>
</feature>
<dbReference type="AlphaFoldDB" id="A0A7M4G0T1"/>
<feature type="binding site" evidence="20">
    <location>
        <position position="170"/>
    </location>
    <ligand>
        <name>Zn(2+)</name>
        <dbReference type="ChEBI" id="CHEBI:29105"/>
        <label>1</label>
    </ligand>
</feature>
<feature type="binding site" evidence="20">
    <location>
        <position position="381"/>
    </location>
    <ligand>
        <name>Ca(2+)</name>
        <dbReference type="ChEBI" id="CHEBI:29108"/>
        <label>5</label>
    </ligand>
</feature>
<dbReference type="InterPro" id="IPR021190">
    <property type="entry name" value="Pept_M10A"/>
</dbReference>
<comment type="catalytic activity">
    <reaction evidence="16">
        <text>Cleavage of the triple helix of collagen at about three-quarters of the length of the molecule from the N-terminus, at 775-Gly-|-Ile-776 in the alpha1(I) chain. Cleaves synthetic substrates and alpha-macroglobulins at bonds where P1' is a hydrophobic residue.</text>
        <dbReference type="EC" id="3.4.24.7"/>
    </reaction>
</comment>
<evidence type="ECO:0000256" key="7">
    <source>
        <dbReference type="ARBA" id="ARBA00022729"/>
    </source>
</evidence>
<dbReference type="PROSITE" id="PS51642">
    <property type="entry name" value="HEMOPEXIN_2"/>
    <property type="match status" value="3"/>
</dbReference>
<evidence type="ECO:0000256" key="24">
    <source>
        <dbReference type="SAM" id="SignalP"/>
    </source>
</evidence>
<dbReference type="PANTHER" id="PTHR10201">
    <property type="entry name" value="MATRIX METALLOPROTEINASE"/>
    <property type="match status" value="1"/>
</dbReference>
<dbReference type="GO" id="GO:0031012">
    <property type="term" value="C:extracellular matrix"/>
    <property type="evidence" value="ECO:0007669"/>
    <property type="project" value="InterPro"/>
</dbReference>
<dbReference type="EC" id="3.4.24.7" evidence="17"/>
<dbReference type="GO" id="GO:0006508">
    <property type="term" value="P:proteolysis"/>
    <property type="evidence" value="ECO:0007669"/>
    <property type="project" value="UniProtKB-KW"/>
</dbReference>
<comment type="cofactor">
    <cofactor evidence="20">
        <name>Zn(2+)</name>
        <dbReference type="ChEBI" id="CHEBI:29105"/>
    </cofactor>
    <text evidence="20">Binds 2 Zn(2+) ions per subunit.</text>
</comment>
<evidence type="ECO:0000256" key="23">
    <source>
        <dbReference type="PROSITE-ProRule" id="PRU01011"/>
    </source>
</evidence>
<feature type="binding site" evidence="20">
    <location>
        <position position="198"/>
    </location>
    <ligand>
        <name>Ca(2+)</name>
        <dbReference type="ChEBI" id="CHEBI:29108"/>
        <label>3</label>
    </ligand>
</feature>
<evidence type="ECO:0000256" key="6">
    <source>
        <dbReference type="ARBA" id="ARBA00022723"/>
    </source>
</evidence>
<dbReference type="KEGG" id="cpoo:109306732"/>
<feature type="binding site" evidence="20">
    <location>
        <position position="175"/>
    </location>
    <ligand>
        <name>Ca(2+)</name>
        <dbReference type="ChEBI" id="CHEBI:29108"/>
        <label>3</label>
    </ligand>
</feature>
<evidence type="ECO:0000256" key="9">
    <source>
        <dbReference type="ARBA" id="ARBA00022801"/>
    </source>
</evidence>
<feature type="binding site" evidence="20">
    <location>
        <position position="196"/>
    </location>
    <ligand>
        <name>Zn(2+)</name>
        <dbReference type="ChEBI" id="CHEBI:29105"/>
        <label>1</label>
    </ligand>
</feature>
<evidence type="ECO:0000256" key="1">
    <source>
        <dbReference type="ARBA" id="ARBA00004498"/>
    </source>
</evidence>
<dbReference type="InterPro" id="IPR024079">
    <property type="entry name" value="MetalloPept_cat_dom_sf"/>
</dbReference>
<dbReference type="InterPro" id="IPR001818">
    <property type="entry name" value="Pept_M10_metallopeptidase"/>
</dbReference>
<evidence type="ECO:0000256" key="16">
    <source>
        <dbReference type="ARBA" id="ARBA00036005"/>
    </source>
</evidence>
<dbReference type="InterPro" id="IPR036365">
    <property type="entry name" value="PGBD-like_sf"/>
</dbReference>
<feature type="binding site" evidence="20">
    <location>
        <position position="192"/>
    </location>
    <ligand>
        <name>Ca(2+)</name>
        <dbReference type="ChEBI" id="CHEBI:29108"/>
        <label>2</label>
    </ligand>
</feature>
<evidence type="ECO:0000313" key="26">
    <source>
        <dbReference type="Ensembl" id="ENSCPRP00005021243.1"/>
    </source>
</evidence>
<feature type="binding site" description="in inhibited form" evidence="20">
    <location>
        <position position="92"/>
    </location>
    <ligand>
        <name>Zn(2+)</name>
        <dbReference type="ChEBI" id="CHEBI:29105"/>
        <label>2</label>
        <note>catalytic</note>
    </ligand>
</feature>
<feature type="binding site" evidence="20">
    <location>
        <position position="194"/>
    </location>
    <ligand>
        <name>Ca(2+)</name>
        <dbReference type="ChEBI" id="CHEBI:29108"/>
        <label>2</label>
    </ligand>
</feature>
<feature type="binding site" evidence="20">
    <location>
        <position position="427"/>
    </location>
    <ligand>
        <name>Ca(2+)</name>
        <dbReference type="ChEBI" id="CHEBI:29108"/>
        <label>4</label>
    </ligand>
</feature>
<dbReference type="CDD" id="cd04278">
    <property type="entry name" value="ZnMc_MMP"/>
    <property type="match status" value="1"/>
</dbReference>
<evidence type="ECO:0000256" key="20">
    <source>
        <dbReference type="PIRSR" id="PIRSR621190-2"/>
    </source>
</evidence>
<feature type="binding site" evidence="19">
    <location>
        <position position="228"/>
    </location>
    <ligand>
        <name>Zn(2+)</name>
        <dbReference type="ChEBI" id="CHEBI:29105"/>
        <label>2</label>
        <note>catalytic</note>
    </ligand>
</feature>
<evidence type="ECO:0000313" key="27">
    <source>
        <dbReference type="Proteomes" id="UP000594220"/>
    </source>
</evidence>
<dbReference type="Ensembl" id="ENSCPRT00005024828.1">
    <property type="protein sequence ID" value="ENSCPRP00005021243.1"/>
    <property type="gene ID" value="ENSCPRG00005014782.1"/>
</dbReference>
<keyword evidence="11 20" id="KW-0106">Calcium</keyword>
<dbReference type="RefSeq" id="XP_019385813.1">
    <property type="nucleotide sequence ID" value="XM_019530268.1"/>
</dbReference>
<keyword evidence="6 19" id="KW-0479">Metal-binding</keyword>